<sequence>MENENTLEDVLEMEDELGLSKTSEWQSDSSFEEETMTTKEEVRLRERMPSPPEAFTAGYVGVPERMASPPDPYTANIYVRDPERIASPQDPYTAEYVRDPERIASPQDPYTAEYVRDPERIASPQDPYTAEYVRVPERIASPQDPYTAEYVRDPERIASPQDPYTAGYELIRERLPSPRDAYTAEQINSGLNSFSPEHSPNAHAYMISNHIPKRESFQEAMIAASTEHLRVDHATMSQIPCLRSPTGCYGNYSDNGISSDDSSPEGSELYELQNAHCQNTGEFIPCNDSNNNTTTSEAFQNYTYQAPYADPAQITNPYYGRCIPEDYQENVAHPQPYQYMEYDSDSSVEVPIDAAKRSTDHYVFSTKSVFEGYNIPKIEDLDSGKSFSKRGRPPTFLKLGHRDMGVRVDRTGCKPRGGAKNILLWKFLLEELQHSKTHIRWENEDEGTFKFTLLSRWTDVS</sequence>
<protein>
    <submittedName>
        <fullName evidence="2">NFM-like protein</fullName>
    </submittedName>
</protein>
<accession>A0ABY7DW94</accession>
<dbReference type="Gene3D" id="1.10.10.10">
    <property type="entry name" value="Winged helix-like DNA-binding domain superfamily/Winged helix DNA-binding domain"/>
    <property type="match status" value="1"/>
</dbReference>
<feature type="region of interest" description="Disordered" evidence="1">
    <location>
        <begin position="18"/>
        <end position="67"/>
    </location>
</feature>
<evidence type="ECO:0000256" key="1">
    <source>
        <dbReference type="SAM" id="MobiDB-lite"/>
    </source>
</evidence>
<evidence type="ECO:0000313" key="2">
    <source>
        <dbReference type="EMBL" id="WAR01983.1"/>
    </source>
</evidence>
<dbReference type="Proteomes" id="UP001164746">
    <property type="component" value="Chromosome 4"/>
</dbReference>
<reference evidence="2" key="1">
    <citation type="submission" date="2022-11" db="EMBL/GenBank/DDBJ databases">
        <title>Centuries of genome instability and evolution in soft-shell clam transmissible cancer (bioRxiv).</title>
        <authorList>
            <person name="Hart S.F.M."/>
            <person name="Yonemitsu M.A."/>
            <person name="Giersch R.M."/>
            <person name="Beal B.F."/>
            <person name="Arriagada G."/>
            <person name="Davis B.W."/>
            <person name="Ostrander E.A."/>
            <person name="Goff S.P."/>
            <person name="Metzger M.J."/>
        </authorList>
    </citation>
    <scope>NUCLEOTIDE SEQUENCE</scope>
    <source>
        <strain evidence="2">MELC-2E11</strain>
        <tissue evidence="2">Siphon/mantle</tissue>
    </source>
</reference>
<name>A0ABY7DW94_MYAAR</name>
<organism evidence="2 3">
    <name type="scientific">Mya arenaria</name>
    <name type="common">Soft-shell clam</name>
    <dbReference type="NCBI Taxonomy" id="6604"/>
    <lineage>
        <taxon>Eukaryota</taxon>
        <taxon>Metazoa</taxon>
        <taxon>Spiralia</taxon>
        <taxon>Lophotrochozoa</taxon>
        <taxon>Mollusca</taxon>
        <taxon>Bivalvia</taxon>
        <taxon>Autobranchia</taxon>
        <taxon>Heteroconchia</taxon>
        <taxon>Euheterodonta</taxon>
        <taxon>Imparidentia</taxon>
        <taxon>Neoheterodontei</taxon>
        <taxon>Myida</taxon>
        <taxon>Myoidea</taxon>
        <taxon>Myidae</taxon>
        <taxon>Mya</taxon>
    </lineage>
</organism>
<dbReference type="InterPro" id="IPR036388">
    <property type="entry name" value="WH-like_DNA-bd_sf"/>
</dbReference>
<feature type="compositionally biased region" description="Polar residues" evidence="1">
    <location>
        <begin position="20"/>
        <end position="29"/>
    </location>
</feature>
<evidence type="ECO:0000313" key="3">
    <source>
        <dbReference type="Proteomes" id="UP001164746"/>
    </source>
</evidence>
<proteinExistence type="predicted"/>
<dbReference type="EMBL" id="CP111015">
    <property type="protein sequence ID" value="WAR01983.1"/>
    <property type="molecule type" value="Genomic_DNA"/>
</dbReference>
<gene>
    <name evidence="2" type="ORF">MAR_008541</name>
</gene>
<keyword evidence="3" id="KW-1185">Reference proteome</keyword>
<feature type="compositionally biased region" description="Basic and acidic residues" evidence="1">
    <location>
        <begin position="36"/>
        <end position="48"/>
    </location>
</feature>